<evidence type="ECO:0000256" key="1">
    <source>
        <dbReference type="ARBA" id="ARBA00004141"/>
    </source>
</evidence>
<feature type="region of interest" description="Disordered" evidence="5">
    <location>
        <begin position="1"/>
        <end position="57"/>
    </location>
</feature>
<evidence type="ECO:0000256" key="2">
    <source>
        <dbReference type="ARBA" id="ARBA00022692"/>
    </source>
</evidence>
<comment type="subcellular location">
    <subcellularLocation>
        <location evidence="1">Membrane</location>
        <topology evidence="1">Multi-pass membrane protein</topology>
    </subcellularLocation>
</comment>
<evidence type="ECO:0000256" key="5">
    <source>
        <dbReference type="SAM" id="MobiDB-lite"/>
    </source>
</evidence>
<feature type="domain" description="Anoctamin transmembrane" evidence="7">
    <location>
        <begin position="419"/>
        <end position="485"/>
    </location>
</feature>
<dbReference type="InterPro" id="IPR049452">
    <property type="entry name" value="Anoctamin_TM"/>
</dbReference>
<evidence type="ECO:0000259" key="7">
    <source>
        <dbReference type="Pfam" id="PF04547"/>
    </source>
</evidence>
<dbReference type="Pfam" id="PF04547">
    <property type="entry name" value="Anoctamin"/>
    <property type="match status" value="3"/>
</dbReference>
<dbReference type="EMBL" id="JBBJCI010000210">
    <property type="protein sequence ID" value="KAK7240586.1"/>
    <property type="molecule type" value="Genomic_DNA"/>
</dbReference>
<protein>
    <submittedName>
        <fullName evidence="8">Intracellular chloride channel</fullName>
    </submittedName>
</protein>
<evidence type="ECO:0000256" key="6">
    <source>
        <dbReference type="SAM" id="Phobius"/>
    </source>
</evidence>
<feature type="compositionally biased region" description="Polar residues" evidence="5">
    <location>
        <begin position="412"/>
        <end position="421"/>
    </location>
</feature>
<dbReference type="InterPro" id="IPR007632">
    <property type="entry name" value="Anoctamin"/>
</dbReference>
<feature type="domain" description="Anoctamin transmembrane" evidence="7">
    <location>
        <begin position="242"/>
        <end position="367"/>
    </location>
</feature>
<feature type="transmembrane region" description="Helical" evidence="6">
    <location>
        <begin position="252"/>
        <end position="272"/>
    </location>
</feature>
<keyword evidence="4 6" id="KW-0472">Membrane</keyword>
<feature type="region of interest" description="Disordered" evidence="5">
    <location>
        <begin position="383"/>
        <end position="431"/>
    </location>
</feature>
<dbReference type="PANTHER" id="PTHR12308">
    <property type="entry name" value="ANOCTAMIN"/>
    <property type="match status" value="1"/>
</dbReference>
<feature type="transmembrane region" description="Helical" evidence="6">
    <location>
        <begin position="284"/>
        <end position="308"/>
    </location>
</feature>
<feature type="compositionally biased region" description="Acidic residues" evidence="5">
    <location>
        <begin position="384"/>
        <end position="398"/>
    </location>
</feature>
<evidence type="ECO:0000256" key="4">
    <source>
        <dbReference type="ARBA" id="ARBA00023136"/>
    </source>
</evidence>
<name>A0ABR1FX41_AURAN</name>
<comment type="caution">
    <text evidence="8">The sequence shown here is derived from an EMBL/GenBank/DDBJ whole genome shotgun (WGS) entry which is preliminary data.</text>
</comment>
<proteinExistence type="predicted"/>
<organism evidence="8 9">
    <name type="scientific">Aureococcus anophagefferens</name>
    <name type="common">Harmful bloom alga</name>
    <dbReference type="NCBI Taxonomy" id="44056"/>
    <lineage>
        <taxon>Eukaryota</taxon>
        <taxon>Sar</taxon>
        <taxon>Stramenopiles</taxon>
        <taxon>Ochrophyta</taxon>
        <taxon>Pelagophyceae</taxon>
        <taxon>Pelagomonadales</taxon>
        <taxon>Pelagomonadaceae</taxon>
        <taxon>Aureococcus</taxon>
    </lineage>
</organism>
<evidence type="ECO:0000256" key="3">
    <source>
        <dbReference type="ARBA" id="ARBA00022989"/>
    </source>
</evidence>
<keyword evidence="2 6" id="KW-0812">Transmembrane</keyword>
<feature type="compositionally biased region" description="Basic and acidic residues" evidence="5">
    <location>
        <begin position="7"/>
        <end position="18"/>
    </location>
</feature>
<feature type="transmembrane region" description="Helical" evidence="6">
    <location>
        <begin position="216"/>
        <end position="236"/>
    </location>
</feature>
<keyword evidence="9" id="KW-1185">Reference proteome</keyword>
<evidence type="ECO:0000313" key="8">
    <source>
        <dbReference type="EMBL" id="KAK7240586.1"/>
    </source>
</evidence>
<evidence type="ECO:0000313" key="9">
    <source>
        <dbReference type="Proteomes" id="UP001363151"/>
    </source>
</evidence>
<feature type="domain" description="Anoctamin transmembrane" evidence="7">
    <location>
        <begin position="208"/>
        <end position="235"/>
    </location>
</feature>
<accession>A0ABR1FX41</accession>
<sequence>MGSIFSKADDGKKKKDDDGYMEPQQRARPAPESSMEIRSSRPKKPKEADGDPDALAAGPEVDMVSWSEVELIWFQAIPGEEDKKNKGVRLLLRDWEARFGKVDDARAELKLSLPAENQRKVYCQIRAPISLLERKADALDYKFKFKDERIVDRVPVSNPYAAYAAFDNQAKERHLFDEYPSVRGKTLFLPKDRLYLTKRIIDEPLMEIRSYYGEKIALYFAWLSFYGYMLMMPAIAERDLLPPERRFKTQTFSVFLILIFIAALVTIALVIFKVQYVMLYELGGVWASLADYVTIFQSLLIQVMSYLYGIQAEIMNNHENYQTQTAYENNLITKKFCFEIFNNYSALAITAFFKGVYFECTDDDCLGDLYSLLRAIEYFMPPTIEDDDSDDEEDEENGKEEKAAEAPRSRRSSNPPTTLKMTPQVKRPTPMPAETVGSWGMLMESMGLLAVYCNSAIIVFTTHSLNTYNLLQKVIIFFALEQVILRADLARSHRSDFSAEDRHARDIDDEPTALNELKRRQAFVVNRHKNVVFDDDEDDDDDGAPCGNAVADADSLSVAALRTEKMNRPTMMRLEYLRRRLLICDKNIKEMRDQFREAQAASTSGGSRRELLAEPGAPAKTIHAEVHAEVADDSKKLRRGWAKLELADLADQYTHALYLDLNRPGLPFGAAPGAAKVTAQFQYSKIAPIKPSTSSSCWRSSASSTAT</sequence>
<keyword evidence="3 6" id="KW-1133">Transmembrane helix</keyword>
<gene>
    <name evidence="8" type="ORF">SO694_00057165</name>
</gene>
<dbReference type="PANTHER" id="PTHR12308:SF73">
    <property type="entry name" value="ANOCTAMIN"/>
    <property type="match status" value="1"/>
</dbReference>
<reference evidence="8 9" key="1">
    <citation type="submission" date="2024-03" db="EMBL/GenBank/DDBJ databases">
        <title>Aureococcus anophagefferens CCMP1851 and Kratosvirus quantuckense: Draft genome of a second virus-susceptible host strain in the model system.</title>
        <authorList>
            <person name="Chase E."/>
            <person name="Truchon A.R."/>
            <person name="Schepens W."/>
            <person name="Wilhelm S.W."/>
        </authorList>
    </citation>
    <scope>NUCLEOTIDE SEQUENCE [LARGE SCALE GENOMIC DNA]</scope>
    <source>
        <strain evidence="8 9">CCMP1851</strain>
    </source>
</reference>
<feature type="compositionally biased region" description="Basic and acidic residues" evidence="5">
    <location>
        <begin position="399"/>
        <end position="408"/>
    </location>
</feature>
<dbReference type="Proteomes" id="UP001363151">
    <property type="component" value="Unassembled WGS sequence"/>
</dbReference>